<dbReference type="GO" id="GO:0016874">
    <property type="term" value="F:ligase activity"/>
    <property type="evidence" value="ECO:0007669"/>
    <property type="project" value="UniProtKB-KW"/>
</dbReference>
<proteinExistence type="predicted"/>
<dbReference type="InterPro" id="IPR008492">
    <property type="entry name" value="Rv2714-like"/>
</dbReference>
<dbReference type="Gene3D" id="3.40.50.10900">
    <property type="entry name" value="PAC-like subunit"/>
    <property type="match status" value="1"/>
</dbReference>
<gene>
    <name evidence="1" type="ORF">FB566_0574</name>
</gene>
<reference evidence="1 2" key="1">
    <citation type="submission" date="2019-06" db="EMBL/GenBank/DDBJ databases">
        <title>Sequencing the genomes of 1000 actinobacteria strains.</title>
        <authorList>
            <person name="Klenk H.-P."/>
        </authorList>
    </citation>
    <scope>NUCLEOTIDE SEQUENCE [LARGE SCALE GENOMIC DNA]</scope>
    <source>
        <strain evidence="1 2">DSM 45928</strain>
    </source>
</reference>
<sequence length="283" mass="31167">MTEFDGLPVLRSPVLIAAFTGWNDAADSASQVISHLTEQWQARHVATIDPDPYYDFQMARPTVKVTAEGVQRIDWPFSGFSAASPADADRDVVLLTGAEPSMHWRGFCEEIAEICHSLEIEQVILLGAIMADVGYAKPLPVSGTSNDPDLASRLRMEDVDYEGPAGIITLLHSTFQHIEIPVTSCWVHVPHYASTSPCPKATLSLLHRIEELLDLPVPAGGLVEQTAEWENEVTRLVEADSDIADYINSLEDADDSPGEPSGDDIARDFERYLRRRGPQADEE</sequence>
<comment type="caution">
    <text evidence="1">The sequence shown here is derived from an EMBL/GenBank/DDBJ whole genome shotgun (WGS) entry which is preliminary data.</text>
</comment>
<dbReference type="RefSeq" id="WP_142034676.1">
    <property type="nucleotide sequence ID" value="NZ_JBHTGS010000002.1"/>
</dbReference>
<dbReference type="Proteomes" id="UP000317043">
    <property type="component" value="Unassembled WGS sequence"/>
</dbReference>
<evidence type="ECO:0000313" key="2">
    <source>
        <dbReference type="Proteomes" id="UP000317043"/>
    </source>
</evidence>
<keyword evidence="1" id="KW-0436">Ligase</keyword>
<evidence type="ECO:0000313" key="1">
    <source>
        <dbReference type="EMBL" id="TQL75082.1"/>
    </source>
</evidence>
<dbReference type="PIRSF" id="PIRSF028754">
    <property type="entry name" value="UCP028754"/>
    <property type="match status" value="1"/>
</dbReference>
<dbReference type="InterPro" id="IPR019151">
    <property type="entry name" value="Proteasome_assmbl_chaperone_2"/>
</dbReference>
<dbReference type="Pfam" id="PF09754">
    <property type="entry name" value="PAC2"/>
    <property type="match status" value="1"/>
</dbReference>
<keyword evidence="2" id="KW-1185">Reference proteome</keyword>
<dbReference type="InterPro" id="IPR038389">
    <property type="entry name" value="PSMG2_sf"/>
</dbReference>
<dbReference type="AlphaFoldDB" id="A0A543AR84"/>
<accession>A0A543AR84</accession>
<name>A0A543AR84_9ACTN</name>
<organism evidence="1 2">
    <name type="scientific">Stackebrandtia endophytica</name>
    <dbReference type="NCBI Taxonomy" id="1496996"/>
    <lineage>
        <taxon>Bacteria</taxon>
        <taxon>Bacillati</taxon>
        <taxon>Actinomycetota</taxon>
        <taxon>Actinomycetes</taxon>
        <taxon>Glycomycetales</taxon>
        <taxon>Glycomycetaceae</taxon>
        <taxon>Stackebrandtia</taxon>
    </lineage>
</organism>
<dbReference type="OrthoDB" id="150941at2"/>
<protein>
    <submittedName>
        <fullName evidence="1">Putative ATP-grasp superfamily ATP-dependent carboligase</fullName>
    </submittedName>
</protein>
<dbReference type="EMBL" id="VFOW01000001">
    <property type="protein sequence ID" value="TQL75082.1"/>
    <property type="molecule type" value="Genomic_DNA"/>
</dbReference>
<dbReference type="SUPFAM" id="SSF159659">
    <property type="entry name" value="Cgl1923-like"/>
    <property type="match status" value="1"/>
</dbReference>
<dbReference type="InParanoid" id="A0A543AR84"/>